<feature type="domain" description="FAD-binding" evidence="5">
    <location>
        <begin position="13"/>
        <end position="326"/>
    </location>
</feature>
<comment type="cofactor">
    <cofactor evidence="1">
        <name>FAD</name>
        <dbReference type="ChEBI" id="CHEBI:57692"/>
    </cofactor>
</comment>
<dbReference type="GO" id="GO:0071949">
    <property type="term" value="F:FAD binding"/>
    <property type="evidence" value="ECO:0007669"/>
    <property type="project" value="InterPro"/>
</dbReference>
<keyword evidence="7" id="KW-1185">Reference proteome</keyword>
<keyword evidence="4" id="KW-0560">Oxidoreductase</keyword>
<dbReference type="Pfam" id="PF01494">
    <property type="entry name" value="FAD_binding_3"/>
    <property type="match status" value="1"/>
</dbReference>
<dbReference type="AlphaFoldDB" id="A0A1G7ER71"/>
<dbReference type="PANTHER" id="PTHR46496:SF1">
    <property type="entry name" value="ZEAXANTHIN EPOXIDASE, CHLOROPLASTIC"/>
    <property type="match status" value="1"/>
</dbReference>
<dbReference type="InterPro" id="IPR036188">
    <property type="entry name" value="FAD/NAD-bd_sf"/>
</dbReference>
<dbReference type="Gene3D" id="3.50.50.60">
    <property type="entry name" value="FAD/NAD(P)-binding domain"/>
    <property type="match status" value="1"/>
</dbReference>
<dbReference type="PANTHER" id="PTHR46496">
    <property type="match status" value="1"/>
</dbReference>
<name>A0A1G7ER71_9BACT</name>
<proteinExistence type="predicted"/>
<dbReference type="SUPFAM" id="SSF51905">
    <property type="entry name" value="FAD/NAD(P)-binding domain"/>
    <property type="match status" value="1"/>
</dbReference>
<keyword evidence="2" id="KW-0285">Flavoprotein</keyword>
<sequence length="397" mass="43345">MNAMRVQDETATECDVLIQGAGIGGLALGIALQRRGYRVQLVERAGGLSEVGAGIWMAANAMQVFAHLGFAEKIIAAGWTVKLLRLQDSKSGDIQVTDMSQIAKEYGFETIALHRGVLQRVLLEQLQEDPVRFGCEVRSVTQSGDGVIAKLSDGSLCIAAVLIGADGLHSQIRSIVGLDGEKRYSGSSSYRAIARGARVLPAGAEHDAYEVWASGCRVGFSKINAGDYYWYMTFDSAAGETSSASERKEHAQKLFRTHFPQWISLLESTRAEDILRTDIGDLKPLSRWSSERIGLVGDAAHATTPNLGQGGAMAVEDALALAEAFGRFGLNETALSRFEQLRRKKVDWTVSTSWSIGKICHVGNPLFRFLRNVALRKTPASVTQKQVQRMYRLDSYS</sequence>
<evidence type="ECO:0000313" key="6">
    <source>
        <dbReference type="EMBL" id="SDE65905.1"/>
    </source>
</evidence>
<dbReference type="Proteomes" id="UP000182427">
    <property type="component" value="Chromosome I"/>
</dbReference>
<organism evidence="6 7">
    <name type="scientific">Terriglobus roseus</name>
    <dbReference type="NCBI Taxonomy" id="392734"/>
    <lineage>
        <taxon>Bacteria</taxon>
        <taxon>Pseudomonadati</taxon>
        <taxon>Acidobacteriota</taxon>
        <taxon>Terriglobia</taxon>
        <taxon>Terriglobales</taxon>
        <taxon>Acidobacteriaceae</taxon>
        <taxon>Terriglobus</taxon>
    </lineage>
</organism>
<evidence type="ECO:0000259" key="5">
    <source>
        <dbReference type="Pfam" id="PF01494"/>
    </source>
</evidence>
<dbReference type="EMBL" id="LT629690">
    <property type="protein sequence ID" value="SDE65905.1"/>
    <property type="molecule type" value="Genomic_DNA"/>
</dbReference>
<dbReference type="PRINTS" id="PR00420">
    <property type="entry name" value="RNGMNOXGNASE"/>
</dbReference>
<evidence type="ECO:0000256" key="1">
    <source>
        <dbReference type="ARBA" id="ARBA00001974"/>
    </source>
</evidence>
<reference evidence="6 7" key="1">
    <citation type="submission" date="2016-10" db="EMBL/GenBank/DDBJ databases">
        <authorList>
            <person name="de Groot N.N."/>
        </authorList>
    </citation>
    <scope>NUCLEOTIDE SEQUENCE [LARGE SCALE GENOMIC DNA]</scope>
    <source>
        <strain evidence="6 7">GAS232</strain>
    </source>
</reference>
<evidence type="ECO:0000313" key="7">
    <source>
        <dbReference type="Proteomes" id="UP000182427"/>
    </source>
</evidence>
<dbReference type="GO" id="GO:0016491">
    <property type="term" value="F:oxidoreductase activity"/>
    <property type="evidence" value="ECO:0007669"/>
    <property type="project" value="UniProtKB-KW"/>
</dbReference>
<keyword evidence="3" id="KW-0274">FAD</keyword>
<dbReference type="OrthoDB" id="9766816at2"/>
<evidence type="ECO:0000256" key="2">
    <source>
        <dbReference type="ARBA" id="ARBA00022630"/>
    </source>
</evidence>
<gene>
    <name evidence="6" type="ORF">SAMN05444167_0060</name>
</gene>
<dbReference type="InterPro" id="IPR002938">
    <property type="entry name" value="FAD-bd"/>
</dbReference>
<protein>
    <submittedName>
        <fullName evidence="6">2-polyprenyl-6-methoxyphenol hydroxylase</fullName>
    </submittedName>
</protein>
<evidence type="ECO:0000256" key="3">
    <source>
        <dbReference type="ARBA" id="ARBA00022827"/>
    </source>
</evidence>
<evidence type="ECO:0000256" key="4">
    <source>
        <dbReference type="ARBA" id="ARBA00023002"/>
    </source>
</evidence>
<accession>A0A1G7ER71</accession>